<dbReference type="Proteomes" id="UP000054995">
    <property type="component" value="Unassembled WGS sequence"/>
</dbReference>
<comment type="caution">
    <text evidence="2">The sequence shown here is derived from an EMBL/GenBank/DDBJ whole genome shotgun (WGS) entry which is preliminary data.</text>
</comment>
<organism evidence="2 3">
    <name type="scientific">Trichinella pseudospiralis</name>
    <name type="common">Parasitic roundworm</name>
    <dbReference type="NCBI Taxonomy" id="6337"/>
    <lineage>
        <taxon>Eukaryota</taxon>
        <taxon>Metazoa</taxon>
        <taxon>Ecdysozoa</taxon>
        <taxon>Nematoda</taxon>
        <taxon>Enoplea</taxon>
        <taxon>Dorylaimia</taxon>
        <taxon>Trichinellida</taxon>
        <taxon>Trichinellidae</taxon>
        <taxon>Trichinella</taxon>
    </lineage>
</organism>
<dbReference type="AlphaFoldDB" id="A0A0V1FYR5"/>
<gene>
    <name evidence="2" type="ORF">T4D_462</name>
</gene>
<accession>A0A0V1FYR5</accession>
<dbReference type="EMBL" id="JYDT01000021">
    <property type="protein sequence ID" value="KRY90419.1"/>
    <property type="molecule type" value="Genomic_DNA"/>
</dbReference>
<name>A0A0V1FYR5_TRIPS</name>
<evidence type="ECO:0000313" key="2">
    <source>
        <dbReference type="EMBL" id="KRY90419.1"/>
    </source>
</evidence>
<reference evidence="2 3" key="1">
    <citation type="submission" date="2015-01" db="EMBL/GenBank/DDBJ databases">
        <title>Evolution of Trichinella species and genotypes.</title>
        <authorList>
            <person name="Korhonen P.K."/>
            <person name="Edoardo P."/>
            <person name="Giuseppe L.R."/>
            <person name="Gasser R.B."/>
        </authorList>
    </citation>
    <scope>NUCLEOTIDE SEQUENCE [LARGE SCALE GENOMIC DNA]</scope>
    <source>
        <strain evidence="2">ISS470</strain>
    </source>
</reference>
<evidence type="ECO:0000256" key="1">
    <source>
        <dbReference type="SAM" id="MobiDB-lite"/>
    </source>
</evidence>
<keyword evidence="3" id="KW-1185">Reference proteome</keyword>
<protein>
    <submittedName>
        <fullName evidence="2">Uncharacterized protein</fullName>
    </submittedName>
</protein>
<proteinExistence type="predicted"/>
<sequence>MDLQNWNLWTQSSGLLVDVQKKIEQQCLRSEFKHAKCRTKQSRQAVEKKTDETRQQRLSTSSGSYVRVSTTTTGAPALSAKLAFH</sequence>
<evidence type="ECO:0000313" key="3">
    <source>
        <dbReference type="Proteomes" id="UP000054995"/>
    </source>
</evidence>
<feature type="region of interest" description="Disordered" evidence="1">
    <location>
        <begin position="39"/>
        <end position="70"/>
    </location>
</feature>
<feature type="compositionally biased region" description="Basic and acidic residues" evidence="1">
    <location>
        <begin position="45"/>
        <end position="55"/>
    </location>
</feature>
<feature type="compositionally biased region" description="Polar residues" evidence="1">
    <location>
        <begin position="56"/>
        <end position="70"/>
    </location>
</feature>